<dbReference type="RefSeq" id="WP_317641820.1">
    <property type="nucleotide sequence ID" value="NZ_JAPMIV010000063.1"/>
</dbReference>
<dbReference type="PROSITE" id="PS51257">
    <property type="entry name" value="PROKAR_LIPOPROTEIN"/>
    <property type="match status" value="1"/>
</dbReference>
<dbReference type="EMBL" id="JAPMIV010000063">
    <property type="protein sequence ID" value="MDV6376463.1"/>
    <property type="molecule type" value="Genomic_DNA"/>
</dbReference>
<dbReference type="Proteomes" id="UP001276150">
    <property type="component" value="Unassembled WGS sequence"/>
</dbReference>
<protein>
    <submittedName>
        <fullName evidence="1">Uncharacterized protein</fullName>
    </submittedName>
</protein>
<organism evidence="1 2">
    <name type="scientific">Deinococcus arenicola</name>
    <dbReference type="NCBI Taxonomy" id="2994950"/>
    <lineage>
        <taxon>Bacteria</taxon>
        <taxon>Thermotogati</taxon>
        <taxon>Deinococcota</taxon>
        <taxon>Deinococci</taxon>
        <taxon>Deinococcales</taxon>
        <taxon>Deinococcaceae</taxon>
        <taxon>Deinococcus</taxon>
    </lineage>
</organism>
<comment type="caution">
    <text evidence="1">The sequence shown here is derived from an EMBL/GenBank/DDBJ whole genome shotgun (WGS) entry which is preliminary data.</text>
</comment>
<evidence type="ECO:0000313" key="2">
    <source>
        <dbReference type="Proteomes" id="UP001276150"/>
    </source>
</evidence>
<sequence>MKWLLWWLAVATPLLGFFLACCRVGGAADRWAEQELLREEARD</sequence>
<reference evidence="1 2" key="1">
    <citation type="submission" date="2022-11" db="EMBL/GenBank/DDBJ databases">
        <title>Deinococcus ZS9-10, Low Temperature and Draught-tolerating, UV-resistant Bacteria from Continental Antarctica.</title>
        <authorList>
            <person name="Cheng L."/>
        </authorList>
    </citation>
    <scope>NUCLEOTIDE SEQUENCE [LARGE SCALE GENOMIC DNA]</scope>
    <source>
        <strain evidence="1 2">ZS9-10</strain>
    </source>
</reference>
<evidence type="ECO:0000313" key="1">
    <source>
        <dbReference type="EMBL" id="MDV6376463.1"/>
    </source>
</evidence>
<proteinExistence type="predicted"/>
<gene>
    <name evidence="1" type="ORF">ORD21_17870</name>
</gene>
<name>A0ABU4DVJ0_9DEIO</name>
<accession>A0ABU4DVJ0</accession>
<keyword evidence="2" id="KW-1185">Reference proteome</keyword>